<evidence type="ECO:0000313" key="1">
    <source>
        <dbReference type="EMBL" id="CAD8134452.1"/>
    </source>
</evidence>
<evidence type="ECO:0000313" key="2">
    <source>
        <dbReference type="Proteomes" id="UP000689195"/>
    </source>
</evidence>
<keyword evidence="2" id="KW-1185">Reference proteome</keyword>
<dbReference type="Proteomes" id="UP000689195">
    <property type="component" value="Unassembled WGS sequence"/>
</dbReference>
<gene>
    <name evidence="1" type="ORF">PPENT_87.1.T0030314</name>
</gene>
<dbReference type="EMBL" id="CAJJDO010000003">
    <property type="protein sequence ID" value="CAD8134452.1"/>
    <property type="molecule type" value="Genomic_DNA"/>
</dbReference>
<accession>A0A8S1S4H6</accession>
<comment type="caution">
    <text evidence="1">The sequence shown here is derived from an EMBL/GenBank/DDBJ whole genome shotgun (WGS) entry which is preliminary data.</text>
</comment>
<name>A0A8S1S4H6_9CILI</name>
<sequence>MTIQMDDKDYKKYKEFIDKINQNFKNVLLRCMKLGIEKRIVMQDRRGQY</sequence>
<protein>
    <submittedName>
        <fullName evidence="1">Uncharacterized protein</fullName>
    </submittedName>
</protein>
<dbReference type="AlphaFoldDB" id="A0A8S1S4H6"/>
<proteinExistence type="predicted"/>
<reference evidence="1" key="1">
    <citation type="submission" date="2021-01" db="EMBL/GenBank/DDBJ databases">
        <authorList>
            <consortium name="Genoscope - CEA"/>
            <person name="William W."/>
        </authorList>
    </citation>
    <scope>NUCLEOTIDE SEQUENCE</scope>
</reference>
<organism evidence="1 2">
    <name type="scientific">Paramecium pentaurelia</name>
    <dbReference type="NCBI Taxonomy" id="43138"/>
    <lineage>
        <taxon>Eukaryota</taxon>
        <taxon>Sar</taxon>
        <taxon>Alveolata</taxon>
        <taxon>Ciliophora</taxon>
        <taxon>Intramacronucleata</taxon>
        <taxon>Oligohymenophorea</taxon>
        <taxon>Peniculida</taxon>
        <taxon>Parameciidae</taxon>
        <taxon>Paramecium</taxon>
    </lineage>
</organism>